<dbReference type="AlphaFoldDB" id="A0AAN6RM74"/>
<keyword evidence="1" id="KW-1133">Transmembrane helix</keyword>
<keyword evidence="1" id="KW-0472">Membrane</keyword>
<evidence type="ECO:0000256" key="1">
    <source>
        <dbReference type="SAM" id="Phobius"/>
    </source>
</evidence>
<keyword evidence="1" id="KW-0812">Transmembrane</keyword>
<evidence type="ECO:0000313" key="4">
    <source>
        <dbReference type="Proteomes" id="UP001280581"/>
    </source>
</evidence>
<reference evidence="3 4" key="1">
    <citation type="submission" date="2021-02" db="EMBL/GenBank/DDBJ databases">
        <title>Genome assembly of Pseudopithomyces chartarum.</title>
        <authorList>
            <person name="Jauregui R."/>
            <person name="Singh J."/>
            <person name="Voisey C."/>
        </authorList>
    </citation>
    <scope>NUCLEOTIDE SEQUENCE [LARGE SCALE GENOMIC DNA]</scope>
    <source>
        <strain evidence="3 4">AGR01</strain>
    </source>
</reference>
<name>A0AAN6RM74_9PLEO</name>
<dbReference type="Proteomes" id="UP001280581">
    <property type="component" value="Unassembled WGS sequence"/>
</dbReference>
<organism evidence="3 4">
    <name type="scientific">Pseudopithomyces chartarum</name>
    <dbReference type="NCBI Taxonomy" id="1892770"/>
    <lineage>
        <taxon>Eukaryota</taxon>
        <taxon>Fungi</taxon>
        <taxon>Dikarya</taxon>
        <taxon>Ascomycota</taxon>
        <taxon>Pezizomycotina</taxon>
        <taxon>Dothideomycetes</taxon>
        <taxon>Pleosporomycetidae</taxon>
        <taxon>Pleosporales</taxon>
        <taxon>Massarineae</taxon>
        <taxon>Didymosphaeriaceae</taxon>
        <taxon>Pseudopithomyces</taxon>
    </lineage>
</organism>
<keyword evidence="4" id="KW-1185">Reference proteome</keyword>
<keyword evidence="2" id="KW-0732">Signal</keyword>
<evidence type="ECO:0000313" key="3">
    <source>
        <dbReference type="EMBL" id="KAK3217478.1"/>
    </source>
</evidence>
<evidence type="ECO:0000256" key="2">
    <source>
        <dbReference type="SAM" id="SignalP"/>
    </source>
</evidence>
<proteinExistence type="predicted"/>
<protein>
    <submittedName>
        <fullName evidence="3">Uncharacterized protein</fullName>
    </submittedName>
</protein>
<feature type="chain" id="PRO_5042821416" evidence="2">
    <location>
        <begin position="21"/>
        <end position="226"/>
    </location>
</feature>
<accession>A0AAN6RM74</accession>
<feature type="transmembrane region" description="Helical" evidence="1">
    <location>
        <begin position="165"/>
        <end position="186"/>
    </location>
</feature>
<comment type="caution">
    <text evidence="3">The sequence shown here is derived from an EMBL/GenBank/DDBJ whole genome shotgun (WGS) entry which is preliminary data.</text>
</comment>
<dbReference type="EMBL" id="WVTA01000001">
    <property type="protein sequence ID" value="KAK3217478.1"/>
    <property type="molecule type" value="Genomic_DNA"/>
</dbReference>
<gene>
    <name evidence="3" type="ORF">GRF29_1g3211010</name>
</gene>
<sequence length="226" mass="25697">MLAFVRVLLLTSLWSAVVHAEAEHRCNNLKGANNRALINIAKINMADFLQYGLGRLRVVATQYRYIGHSLEDKHVQHNSCWSTPADPLSVNICRIVMSITSPMLTEPLRAELWLPDHYNGRISFIESPAFDGCADYPRMMESVMMGNAALTMDRILIERPWDITAAVWTMHLVCFFVVFIIIYWCYSALAAPAIRARYLQHQLTTAAAEDAQKERVRRMLEPEAAS</sequence>
<feature type="signal peptide" evidence="2">
    <location>
        <begin position="1"/>
        <end position="20"/>
    </location>
</feature>